<evidence type="ECO:0000313" key="2">
    <source>
        <dbReference type="Proteomes" id="UP000284751"/>
    </source>
</evidence>
<proteinExistence type="predicted"/>
<evidence type="ECO:0008006" key="3">
    <source>
        <dbReference type="Google" id="ProtNLM"/>
    </source>
</evidence>
<reference evidence="1 2" key="1">
    <citation type="submission" date="2018-08" db="EMBL/GenBank/DDBJ databases">
        <title>A genome reference for cultivated species of the human gut microbiota.</title>
        <authorList>
            <person name="Zou Y."/>
            <person name="Xue W."/>
            <person name="Luo G."/>
        </authorList>
    </citation>
    <scope>NUCLEOTIDE SEQUENCE [LARGE SCALE GENOMIC DNA]</scope>
    <source>
        <strain evidence="1 2">AF28-26</strain>
    </source>
</reference>
<evidence type="ECO:0000313" key="1">
    <source>
        <dbReference type="EMBL" id="RGQ39568.1"/>
    </source>
</evidence>
<protein>
    <recommendedName>
        <fullName evidence="3">DUF551 domain-containing protein</fullName>
    </recommendedName>
</protein>
<dbReference type="Proteomes" id="UP000284751">
    <property type="component" value="Unassembled WGS sequence"/>
</dbReference>
<gene>
    <name evidence="1" type="ORF">DWY99_08655</name>
</gene>
<dbReference type="EMBL" id="QRTC01000032">
    <property type="protein sequence ID" value="RGQ39568.1"/>
    <property type="molecule type" value="Genomic_DNA"/>
</dbReference>
<name>A0A412AWE5_9FIRM</name>
<dbReference type="AlphaFoldDB" id="A0A412AWE5"/>
<organism evidence="1 2">
    <name type="scientific">[Clostridium] leptum</name>
    <dbReference type="NCBI Taxonomy" id="1535"/>
    <lineage>
        <taxon>Bacteria</taxon>
        <taxon>Bacillati</taxon>
        <taxon>Bacillota</taxon>
        <taxon>Clostridia</taxon>
        <taxon>Eubacteriales</taxon>
        <taxon>Oscillospiraceae</taxon>
        <taxon>Oscillospiraceae incertae sedis</taxon>
    </lineage>
</organism>
<sequence>MNWINVNRITPKPFVSVLCRMPGEKPFPTVHEGYISDDGIWVVYGFKREPGEVTHWTDMPEYPGDEED</sequence>
<accession>A0A412AWE5</accession>
<comment type="caution">
    <text evidence="1">The sequence shown here is derived from an EMBL/GenBank/DDBJ whole genome shotgun (WGS) entry which is preliminary data.</text>
</comment>